<dbReference type="InterPro" id="IPR011604">
    <property type="entry name" value="PDDEXK-like_dom_sf"/>
</dbReference>
<evidence type="ECO:0000256" key="9">
    <source>
        <dbReference type="ARBA" id="ARBA00023204"/>
    </source>
</evidence>
<comment type="catalytic activity">
    <reaction evidence="11">
        <text>Couples ATP hydrolysis with the unwinding of duplex DNA by translocating in the 3'-5' direction.</text>
        <dbReference type="EC" id="5.6.2.4"/>
    </reaction>
</comment>
<evidence type="ECO:0000256" key="16">
    <source>
        <dbReference type="SAM" id="MobiDB-lite"/>
    </source>
</evidence>
<evidence type="ECO:0000256" key="10">
    <source>
        <dbReference type="ARBA" id="ARBA00023235"/>
    </source>
</evidence>
<dbReference type="GO" id="GO:0043138">
    <property type="term" value="F:3'-5' DNA helicase activity"/>
    <property type="evidence" value="ECO:0007669"/>
    <property type="project" value="UniProtKB-EC"/>
</dbReference>
<dbReference type="Proteomes" id="UP000292781">
    <property type="component" value="Unassembled WGS sequence"/>
</dbReference>
<keyword evidence="4 15" id="KW-0378">Hydrolase</keyword>
<evidence type="ECO:0000259" key="18">
    <source>
        <dbReference type="PROSITE" id="PS51217"/>
    </source>
</evidence>
<keyword evidence="6" id="KW-0269">Exonuclease</keyword>
<evidence type="ECO:0000256" key="2">
    <source>
        <dbReference type="ARBA" id="ARBA00022741"/>
    </source>
</evidence>
<evidence type="ECO:0000256" key="11">
    <source>
        <dbReference type="ARBA" id="ARBA00034617"/>
    </source>
</evidence>
<dbReference type="PROSITE" id="PS51217">
    <property type="entry name" value="UVRD_HELICASE_CTER"/>
    <property type="match status" value="1"/>
</dbReference>
<name>A0A4Q9VU73_9HYPH</name>
<dbReference type="Pfam" id="PF13361">
    <property type="entry name" value="UvrD_C"/>
    <property type="match status" value="1"/>
</dbReference>
<dbReference type="Gene3D" id="1.10.486.10">
    <property type="entry name" value="PCRA, domain 4"/>
    <property type="match status" value="1"/>
</dbReference>
<evidence type="ECO:0000256" key="4">
    <source>
        <dbReference type="ARBA" id="ARBA00022801"/>
    </source>
</evidence>
<dbReference type="OrthoDB" id="9810135at2"/>
<feature type="domain" description="UvrD-like helicase C-terminal" evidence="18">
    <location>
        <begin position="543"/>
        <end position="819"/>
    </location>
</feature>
<dbReference type="Gene3D" id="3.90.320.10">
    <property type="match status" value="1"/>
</dbReference>
<keyword evidence="20" id="KW-1185">Reference proteome</keyword>
<feature type="compositionally biased region" description="Low complexity" evidence="16">
    <location>
        <begin position="993"/>
        <end position="1007"/>
    </location>
</feature>
<sequence>MGGRHHPGGDRPVTSPFVVPAETIDRQRRASAPESSAWVSANAGSGKTWVLARRVIRLLLAGTPASRILCLTFTKAAAATMSNRVFAELGRWTLLDDEALRSAIAEVEGPAVDRGPRAVARLDRARRLFAEAIETPGGLKIQTIHAFCERILQQFPLEADLGGHFDILDERLERELVAAARDAELVSASRAPLGDPVADALAILLDTVGEFALAGALDAVIAARDDLRNALRAHGDLDGVIAAIRAALAVPDGERDARLVAEMLASPEFPAPVLAELIDTFAGSGRQDAAQAERLRRAVAPTVPANDRLAAWWSVFFTNADAPRATRSLATKAVCERHPDFLDRAARETARLQRLADARAALASATTTAALLRLGDRVVGRYERAKRARGALDFDDLVTRTADLLSRSDAAAWVQYKLDRGIDHILVDEAQDTSPRQWAIVHGLTEEFFAGEGARLGVRTVFAVGDEKQSIYSFQGAEPRRFSESRSTFAARARAVDRPFADVQLNLSFRSTDDVLAAVDRVFEDPALRARLLTDPSDYGTHAAARAGAPGLVEIWPMIVADKEVEPDDWAAPLDRATTAAPWMRLAARIADEIEHLLAPGFRLEGTGRPLGPRDIVVLVRKRGVFVDAINRVLKERGLAVAGHDRLRLTDHIAVADLMALGRTLLLPEDDLALASVLKCPLFDRSDDDLVDLACTDRREGESLTAALHRAADASPAWRAVASRLEDWRERARRLPPFELYARILAADGGRRRFVARLGSEAEDVLDEFLALAAAADRGPAPSLGRFLADLEADAPEIKRELDETRDELRVMTVHGAKGLEAAVVFLVDPGSGPVHAAHDPTLVRLAVPDSPPGAPPVPVWSRGSADPAVVVAARAAHRDAASAEYLRLLYVAMTRAADRLYVCGFAGVRGASPECWHARIAERLLPDAEEVTDAAGTVVAHRWRTGRGIPRPPEPPAPAVAAANPDLPAWIDRPPPVVPTILRATPSAHPDAPAAKGRGGPAAAAERAARRELERLRGTLAHRLLEVLPGLAVDRRRAAATRFLAARAAAWPEDARTGLLAEVESVLAAPDFAAVFAAGSRAEVPIVGRLVATDATPIEISGRIDRLAITADAVLLVDFKTDRRPPPVGAPPASHVEQLALYRVLLARLFPGRAIRCALLWTALQRLDEIAPVLLDAAARRLALS</sequence>
<keyword evidence="8" id="KW-0238">DNA-binding</keyword>
<dbReference type="InterPro" id="IPR027417">
    <property type="entry name" value="P-loop_NTPase"/>
</dbReference>
<dbReference type="InterPro" id="IPR014151">
    <property type="entry name" value="DNA_helicase_AddA"/>
</dbReference>
<keyword evidence="3" id="KW-0227">DNA damage</keyword>
<evidence type="ECO:0000256" key="13">
    <source>
        <dbReference type="ARBA" id="ARBA00034923"/>
    </source>
</evidence>
<dbReference type="EC" id="5.6.2.4" evidence="12"/>
<dbReference type="EMBL" id="SJFN01000008">
    <property type="protein sequence ID" value="TBW39214.1"/>
    <property type="molecule type" value="Genomic_DNA"/>
</dbReference>
<evidence type="ECO:0000313" key="19">
    <source>
        <dbReference type="EMBL" id="TBW39214.1"/>
    </source>
</evidence>
<organism evidence="19 20">
    <name type="scientific">Siculibacillus lacustris</name>
    <dbReference type="NCBI Taxonomy" id="1549641"/>
    <lineage>
        <taxon>Bacteria</taxon>
        <taxon>Pseudomonadati</taxon>
        <taxon>Pseudomonadota</taxon>
        <taxon>Alphaproteobacteria</taxon>
        <taxon>Hyphomicrobiales</taxon>
        <taxon>Ancalomicrobiaceae</taxon>
        <taxon>Siculibacillus</taxon>
    </lineage>
</organism>
<evidence type="ECO:0000256" key="1">
    <source>
        <dbReference type="ARBA" id="ARBA00022722"/>
    </source>
</evidence>
<protein>
    <recommendedName>
        <fullName evidence="12">DNA 3'-5' helicase</fullName>
        <ecNumber evidence="12">5.6.2.4</ecNumber>
    </recommendedName>
    <alternativeName>
        <fullName evidence="13">DNA 3'-5' helicase II</fullName>
    </alternativeName>
</protein>
<keyword evidence="5 15" id="KW-0347">Helicase</keyword>
<dbReference type="Gene3D" id="3.40.50.300">
    <property type="entry name" value="P-loop containing nucleotide triphosphate hydrolases"/>
    <property type="match status" value="4"/>
</dbReference>
<dbReference type="PANTHER" id="PTHR11070">
    <property type="entry name" value="UVRD / RECB / PCRA DNA HELICASE FAMILY MEMBER"/>
    <property type="match status" value="1"/>
</dbReference>
<dbReference type="Pfam" id="PF12705">
    <property type="entry name" value="PDDEXK_1"/>
    <property type="match status" value="1"/>
</dbReference>
<dbReference type="GO" id="GO:0000725">
    <property type="term" value="P:recombinational repair"/>
    <property type="evidence" value="ECO:0007669"/>
    <property type="project" value="TreeGrafter"/>
</dbReference>
<dbReference type="GO" id="GO:0003677">
    <property type="term" value="F:DNA binding"/>
    <property type="evidence" value="ECO:0007669"/>
    <property type="project" value="UniProtKB-KW"/>
</dbReference>
<keyword evidence="2 15" id="KW-0547">Nucleotide-binding</keyword>
<dbReference type="PANTHER" id="PTHR11070:SF2">
    <property type="entry name" value="ATP-DEPENDENT DNA HELICASE SRS2"/>
    <property type="match status" value="1"/>
</dbReference>
<dbReference type="GO" id="GO:0005829">
    <property type="term" value="C:cytosol"/>
    <property type="evidence" value="ECO:0007669"/>
    <property type="project" value="TreeGrafter"/>
</dbReference>
<dbReference type="NCBIfam" id="TIGR02784">
    <property type="entry name" value="addA_alphas"/>
    <property type="match status" value="1"/>
</dbReference>
<comment type="caution">
    <text evidence="19">The sequence shown here is derived from an EMBL/GenBank/DDBJ whole genome shotgun (WGS) entry which is preliminary data.</text>
</comment>
<keyword evidence="7 15" id="KW-0067">ATP-binding</keyword>
<keyword evidence="10" id="KW-0413">Isomerase</keyword>
<dbReference type="GO" id="GO:0033202">
    <property type="term" value="C:DNA helicase complex"/>
    <property type="evidence" value="ECO:0007669"/>
    <property type="project" value="TreeGrafter"/>
</dbReference>
<evidence type="ECO:0000313" key="20">
    <source>
        <dbReference type="Proteomes" id="UP000292781"/>
    </source>
</evidence>
<keyword evidence="1" id="KW-0540">Nuclease</keyword>
<dbReference type="GO" id="GO:0005524">
    <property type="term" value="F:ATP binding"/>
    <property type="evidence" value="ECO:0007669"/>
    <property type="project" value="UniProtKB-UniRule"/>
</dbReference>
<comment type="catalytic activity">
    <reaction evidence="14">
        <text>ATP + H2O = ADP + phosphate + H(+)</text>
        <dbReference type="Rhea" id="RHEA:13065"/>
        <dbReference type="ChEBI" id="CHEBI:15377"/>
        <dbReference type="ChEBI" id="CHEBI:15378"/>
        <dbReference type="ChEBI" id="CHEBI:30616"/>
        <dbReference type="ChEBI" id="CHEBI:43474"/>
        <dbReference type="ChEBI" id="CHEBI:456216"/>
        <dbReference type="EC" id="5.6.2.4"/>
    </reaction>
</comment>
<dbReference type="GO" id="GO:0004527">
    <property type="term" value="F:exonuclease activity"/>
    <property type="evidence" value="ECO:0007669"/>
    <property type="project" value="UniProtKB-KW"/>
</dbReference>
<feature type="binding site" evidence="15">
    <location>
        <begin position="41"/>
        <end position="48"/>
    </location>
    <ligand>
        <name>ATP</name>
        <dbReference type="ChEBI" id="CHEBI:30616"/>
    </ligand>
</feature>
<evidence type="ECO:0000256" key="12">
    <source>
        <dbReference type="ARBA" id="ARBA00034808"/>
    </source>
</evidence>
<evidence type="ECO:0000256" key="6">
    <source>
        <dbReference type="ARBA" id="ARBA00022839"/>
    </source>
</evidence>
<evidence type="ECO:0000256" key="5">
    <source>
        <dbReference type="ARBA" id="ARBA00022806"/>
    </source>
</evidence>
<keyword evidence="9" id="KW-0234">DNA repair</keyword>
<dbReference type="InterPro" id="IPR014017">
    <property type="entry name" value="DNA_helicase_UvrD-like_C"/>
</dbReference>
<dbReference type="InterPro" id="IPR038726">
    <property type="entry name" value="PDDEXK_AddAB-type"/>
</dbReference>
<dbReference type="PROSITE" id="PS51198">
    <property type="entry name" value="UVRD_HELICASE_ATP_BIND"/>
    <property type="match status" value="1"/>
</dbReference>
<reference evidence="19 20" key="1">
    <citation type="submission" date="2019-02" db="EMBL/GenBank/DDBJ databases">
        <title>Siculibacillus lacustris gen. nov., sp. nov., a new rosette-forming bacterium isolated from a freshwater crater lake (Lake St. Ana, Romania).</title>
        <authorList>
            <person name="Felfoldi T."/>
            <person name="Marton Z."/>
            <person name="Szabo A."/>
            <person name="Mentes A."/>
            <person name="Boka K."/>
            <person name="Marialigeti K."/>
            <person name="Mathe I."/>
            <person name="Koncz M."/>
            <person name="Schumann P."/>
            <person name="Toth E."/>
        </authorList>
    </citation>
    <scope>NUCLEOTIDE SEQUENCE [LARGE SCALE GENOMIC DNA]</scope>
    <source>
        <strain evidence="19 20">SA-279</strain>
    </source>
</reference>
<dbReference type="SUPFAM" id="SSF52540">
    <property type="entry name" value="P-loop containing nucleoside triphosphate hydrolases"/>
    <property type="match status" value="1"/>
</dbReference>
<evidence type="ECO:0000256" key="3">
    <source>
        <dbReference type="ARBA" id="ARBA00022763"/>
    </source>
</evidence>
<dbReference type="InterPro" id="IPR014016">
    <property type="entry name" value="UvrD-like_ATP-bd"/>
</dbReference>
<evidence type="ECO:0000259" key="17">
    <source>
        <dbReference type="PROSITE" id="PS51198"/>
    </source>
</evidence>
<dbReference type="InterPro" id="IPR000212">
    <property type="entry name" value="DNA_helicase_UvrD/REP"/>
</dbReference>
<accession>A0A4Q9VU73</accession>
<feature type="region of interest" description="Disordered" evidence="16">
    <location>
        <begin position="986"/>
        <end position="1008"/>
    </location>
</feature>
<evidence type="ECO:0000256" key="7">
    <source>
        <dbReference type="ARBA" id="ARBA00022840"/>
    </source>
</evidence>
<feature type="domain" description="UvrD-like helicase ATP-binding" evidence="17">
    <location>
        <begin position="20"/>
        <end position="512"/>
    </location>
</feature>
<evidence type="ECO:0000256" key="15">
    <source>
        <dbReference type="PROSITE-ProRule" id="PRU00560"/>
    </source>
</evidence>
<proteinExistence type="predicted"/>
<evidence type="ECO:0000256" key="14">
    <source>
        <dbReference type="ARBA" id="ARBA00048988"/>
    </source>
</evidence>
<dbReference type="AlphaFoldDB" id="A0A4Q9VU73"/>
<dbReference type="Pfam" id="PF00580">
    <property type="entry name" value="UvrD-helicase"/>
    <property type="match status" value="1"/>
</dbReference>
<gene>
    <name evidence="19" type="primary">addA</name>
    <name evidence="19" type="ORF">EYW49_06895</name>
</gene>
<evidence type="ECO:0000256" key="8">
    <source>
        <dbReference type="ARBA" id="ARBA00023125"/>
    </source>
</evidence>